<dbReference type="Proteomes" id="UP000887566">
    <property type="component" value="Unplaced"/>
</dbReference>
<organism evidence="2 3">
    <name type="scientific">Plectus sambesii</name>
    <dbReference type="NCBI Taxonomy" id="2011161"/>
    <lineage>
        <taxon>Eukaryota</taxon>
        <taxon>Metazoa</taxon>
        <taxon>Ecdysozoa</taxon>
        <taxon>Nematoda</taxon>
        <taxon>Chromadorea</taxon>
        <taxon>Plectida</taxon>
        <taxon>Plectina</taxon>
        <taxon>Plectoidea</taxon>
        <taxon>Plectidae</taxon>
        <taxon>Plectus</taxon>
    </lineage>
</organism>
<evidence type="ECO:0000256" key="1">
    <source>
        <dbReference type="SAM" id="MobiDB-lite"/>
    </source>
</evidence>
<feature type="region of interest" description="Disordered" evidence="1">
    <location>
        <begin position="1"/>
        <end position="43"/>
    </location>
</feature>
<protein>
    <submittedName>
        <fullName evidence="3">Uncharacterized protein</fullName>
    </submittedName>
</protein>
<name>A0A914X0L8_9BILA</name>
<reference evidence="3" key="1">
    <citation type="submission" date="2022-11" db="UniProtKB">
        <authorList>
            <consortium name="WormBaseParasite"/>
        </authorList>
    </citation>
    <scope>IDENTIFICATION</scope>
</reference>
<sequence>MRRIGWGPRAVQREHSRSAQLNPRPRYKSAQRRHQTAPPIVPTSSAQLTPAIIHLYARTLEWKLANRFPSKEDTIFARPTSTVETAALSLSRATPTESDAFFNRAHRRGVLRGRPRAPNRLVRRRRSCGQKAVRGADGWPQRLDRLPQLAPAGWIQSLTPFALMAPSSSRPLTAQPEQLTIYARSRNKPCKNNALITPLPPHLASVAESLVSTPATSAAAAPAAAHVHAYETVLSSIGRELMSAACKRTPTQYDLLTPSSTVAAAAAARYNKGPLAARTSSVTN</sequence>
<proteinExistence type="predicted"/>
<dbReference type="AlphaFoldDB" id="A0A914X0L8"/>
<feature type="compositionally biased region" description="Basic residues" evidence="1">
    <location>
        <begin position="25"/>
        <end position="35"/>
    </location>
</feature>
<keyword evidence="2" id="KW-1185">Reference proteome</keyword>
<evidence type="ECO:0000313" key="2">
    <source>
        <dbReference type="Proteomes" id="UP000887566"/>
    </source>
</evidence>
<evidence type="ECO:0000313" key="3">
    <source>
        <dbReference type="WBParaSite" id="PSAMB.scaffold614size45634.g7431.t1"/>
    </source>
</evidence>
<accession>A0A914X0L8</accession>
<dbReference type="WBParaSite" id="PSAMB.scaffold614size45634.g7431.t1">
    <property type="protein sequence ID" value="PSAMB.scaffold614size45634.g7431.t1"/>
    <property type="gene ID" value="PSAMB.scaffold614size45634.g7431"/>
</dbReference>